<dbReference type="Proteomes" id="UP000195667">
    <property type="component" value="Unassembled WGS sequence"/>
</dbReference>
<sequence>MQGNCFVRVNACETFTIRLIIYLSKNLQIIGMIKLYILLYFLACG</sequence>
<reference evidence="3" key="1">
    <citation type="submission" date="2017-02" db="EMBL/GenBank/DDBJ databases">
        <authorList>
            <person name="Daims H."/>
        </authorList>
    </citation>
    <scope>NUCLEOTIDE SEQUENCE [LARGE SCALE GENOMIC DNA]</scope>
</reference>
<proteinExistence type="predicted"/>
<evidence type="ECO:0000313" key="2">
    <source>
        <dbReference type="EMBL" id="SJM92161.1"/>
    </source>
</evidence>
<feature type="transmembrane region" description="Helical" evidence="1">
    <location>
        <begin position="26"/>
        <end position="43"/>
    </location>
</feature>
<dbReference type="AlphaFoldDB" id="A0A1R4H804"/>
<gene>
    <name evidence="2" type="ORF">CRENPOLYSF1_240070</name>
</gene>
<keyword evidence="3" id="KW-1185">Reference proteome</keyword>
<keyword evidence="1" id="KW-1133">Transmembrane helix</keyword>
<name>A0A1R4H804_9GAMM</name>
<organism evidence="2 3">
    <name type="scientific">Crenothrix polyspora</name>
    <dbReference type="NCBI Taxonomy" id="360316"/>
    <lineage>
        <taxon>Bacteria</taxon>
        <taxon>Pseudomonadati</taxon>
        <taxon>Pseudomonadota</taxon>
        <taxon>Gammaproteobacteria</taxon>
        <taxon>Methylococcales</taxon>
        <taxon>Crenotrichaceae</taxon>
        <taxon>Crenothrix</taxon>
    </lineage>
</organism>
<keyword evidence="1" id="KW-0812">Transmembrane</keyword>
<keyword evidence="1" id="KW-0472">Membrane</keyword>
<accession>A0A1R4H804</accession>
<protein>
    <submittedName>
        <fullName evidence="2">Uncharacterized protein</fullName>
    </submittedName>
</protein>
<evidence type="ECO:0000313" key="3">
    <source>
        <dbReference type="Proteomes" id="UP000195667"/>
    </source>
</evidence>
<evidence type="ECO:0000256" key="1">
    <source>
        <dbReference type="SAM" id="Phobius"/>
    </source>
</evidence>
<dbReference type="EMBL" id="FUKI01000098">
    <property type="protein sequence ID" value="SJM92161.1"/>
    <property type="molecule type" value="Genomic_DNA"/>
</dbReference>